<name>A0A6J3I7X2_SAPAP</name>
<reference evidence="4" key="1">
    <citation type="submission" date="2025-08" db="UniProtKB">
        <authorList>
            <consortium name="RefSeq"/>
        </authorList>
    </citation>
    <scope>IDENTIFICATION</scope>
    <source>
        <tissue evidence="4">Blood</tissue>
    </source>
</reference>
<accession>A0A6J3I7X2</accession>
<keyword evidence="2" id="KW-0472">Membrane</keyword>
<dbReference type="RefSeq" id="XP_032138427.1">
    <property type="nucleotide sequence ID" value="XM_032282536.1"/>
</dbReference>
<keyword evidence="3" id="KW-1185">Reference proteome</keyword>
<dbReference type="CTD" id="107984345"/>
<sequence>MVHGPLDQGGRSPPPSVPSHAREAPGWSLAGRAGLLGGTGEKRVVPWGHRLQRPPAGRSFLTWGCTAATWQRRGPTSSWFEDRGLCCSVGPTLGMTSWPGGSSGPDLLLALLVVILLARLILWSCLGTYIDHRLAQRQPRRPKQD</sequence>
<dbReference type="AlphaFoldDB" id="A0A6J3I7X2"/>
<organism evidence="3 4">
    <name type="scientific">Sapajus apella</name>
    <name type="common">Brown-capped capuchin</name>
    <name type="synonym">Cebus apella</name>
    <dbReference type="NCBI Taxonomy" id="9515"/>
    <lineage>
        <taxon>Eukaryota</taxon>
        <taxon>Metazoa</taxon>
        <taxon>Chordata</taxon>
        <taxon>Craniata</taxon>
        <taxon>Vertebrata</taxon>
        <taxon>Euteleostomi</taxon>
        <taxon>Mammalia</taxon>
        <taxon>Eutheria</taxon>
        <taxon>Euarchontoglires</taxon>
        <taxon>Primates</taxon>
        <taxon>Haplorrhini</taxon>
        <taxon>Platyrrhini</taxon>
        <taxon>Cebidae</taxon>
        <taxon>Cebinae</taxon>
        <taxon>Sapajus</taxon>
    </lineage>
</organism>
<gene>
    <name evidence="4" type="primary">SMIM38</name>
</gene>
<proteinExistence type="predicted"/>
<keyword evidence="2" id="KW-0812">Transmembrane</keyword>
<evidence type="ECO:0000256" key="1">
    <source>
        <dbReference type="SAM" id="MobiDB-lite"/>
    </source>
</evidence>
<dbReference type="Proteomes" id="UP000504640">
    <property type="component" value="Unplaced"/>
</dbReference>
<dbReference type="GeneID" id="116554589"/>
<evidence type="ECO:0000256" key="2">
    <source>
        <dbReference type="SAM" id="Phobius"/>
    </source>
</evidence>
<feature type="region of interest" description="Disordered" evidence="1">
    <location>
        <begin position="1"/>
        <end position="24"/>
    </location>
</feature>
<protein>
    <submittedName>
        <fullName evidence="4">Small integral membrane protein 38</fullName>
    </submittedName>
</protein>
<evidence type="ECO:0000313" key="4">
    <source>
        <dbReference type="RefSeq" id="XP_032138427.1"/>
    </source>
</evidence>
<feature type="transmembrane region" description="Helical" evidence="2">
    <location>
        <begin position="107"/>
        <end position="130"/>
    </location>
</feature>
<keyword evidence="2" id="KW-1133">Transmembrane helix</keyword>
<evidence type="ECO:0000313" key="3">
    <source>
        <dbReference type="Proteomes" id="UP000504640"/>
    </source>
</evidence>